<dbReference type="InterPro" id="IPR049713">
    <property type="entry name" value="Pr6Pr-like"/>
</dbReference>
<feature type="transmembrane region" description="Helical" evidence="2">
    <location>
        <begin position="195"/>
        <end position="220"/>
    </location>
</feature>
<keyword evidence="4" id="KW-1185">Reference proteome</keyword>
<dbReference type="RefSeq" id="WP_135120653.1">
    <property type="nucleotide sequence ID" value="NZ_SPQZ01000004.1"/>
</dbReference>
<evidence type="ECO:0000313" key="4">
    <source>
        <dbReference type="Proteomes" id="UP000298127"/>
    </source>
</evidence>
<evidence type="ECO:0000256" key="2">
    <source>
        <dbReference type="SAM" id="Phobius"/>
    </source>
</evidence>
<feature type="transmembrane region" description="Helical" evidence="2">
    <location>
        <begin position="55"/>
        <end position="81"/>
    </location>
</feature>
<name>A0A4Y9QW33_9MICO</name>
<gene>
    <name evidence="3" type="ORF">E4M00_11365</name>
</gene>
<feature type="compositionally biased region" description="Polar residues" evidence="1">
    <location>
        <begin position="235"/>
        <end position="250"/>
    </location>
</feature>
<feature type="region of interest" description="Disordered" evidence="1">
    <location>
        <begin position="230"/>
        <end position="259"/>
    </location>
</feature>
<accession>A0A4Y9QW33</accession>
<feature type="transmembrane region" description="Helical" evidence="2">
    <location>
        <begin position="154"/>
        <end position="175"/>
    </location>
</feature>
<feature type="transmembrane region" description="Helical" evidence="2">
    <location>
        <begin position="21"/>
        <end position="43"/>
    </location>
</feature>
<comment type="caution">
    <text evidence="3">The sequence shown here is derived from an EMBL/GenBank/DDBJ whole genome shotgun (WGS) entry which is preliminary data.</text>
</comment>
<organism evidence="3 4">
    <name type="scientific">Orlajensenia leifsoniae</name>
    <dbReference type="NCBI Taxonomy" id="2561933"/>
    <lineage>
        <taxon>Bacteria</taxon>
        <taxon>Bacillati</taxon>
        <taxon>Actinomycetota</taxon>
        <taxon>Actinomycetes</taxon>
        <taxon>Micrococcales</taxon>
        <taxon>Microbacteriaceae</taxon>
        <taxon>Orlajensenia</taxon>
    </lineage>
</organism>
<dbReference type="NCBIfam" id="NF038065">
    <property type="entry name" value="Pr6Pr"/>
    <property type="match status" value="1"/>
</dbReference>
<feature type="transmembrane region" description="Helical" evidence="2">
    <location>
        <begin position="128"/>
        <end position="147"/>
    </location>
</feature>
<dbReference type="EMBL" id="SPQZ01000004">
    <property type="protein sequence ID" value="TFV96679.1"/>
    <property type="molecule type" value="Genomic_DNA"/>
</dbReference>
<evidence type="ECO:0000313" key="3">
    <source>
        <dbReference type="EMBL" id="TFV96679.1"/>
    </source>
</evidence>
<keyword evidence="2" id="KW-0812">Transmembrane</keyword>
<dbReference type="Proteomes" id="UP000298127">
    <property type="component" value="Unassembled WGS sequence"/>
</dbReference>
<keyword evidence="2" id="KW-1133">Transmembrane helix</keyword>
<dbReference type="AlphaFoldDB" id="A0A4Y9QW33"/>
<proteinExistence type="predicted"/>
<reference evidence="3 4" key="1">
    <citation type="journal article" date="2018" name="J. Microbiol.">
        <title>Leifsonia flava sp. nov., a novel actinobacterium isolated from the rhizosphere of Aquilegia viridiflora.</title>
        <authorList>
            <person name="Cai Y."/>
            <person name="Tao W.Z."/>
            <person name="Ma Y.J."/>
            <person name="Cheng J."/>
            <person name="Zhang M.Y."/>
            <person name="Zhang Y.X."/>
        </authorList>
    </citation>
    <scope>NUCLEOTIDE SEQUENCE [LARGE SCALE GENOMIC DNA]</scope>
    <source>
        <strain evidence="3 4">SYP-B2174</strain>
    </source>
</reference>
<protein>
    <recommendedName>
        <fullName evidence="5">Pr6Pr family membrane protein</fullName>
    </recommendedName>
</protein>
<keyword evidence="2" id="KW-0472">Membrane</keyword>
<feature type="transmembrane region" description="Helical" evidence="2">
    <location>
        <begin position="93"/>
        <end position="113"/>
    </location>
</feature>
<sequence>MRVRDDPAQRPGLREARVAVVLGWVRIAVVAAEIIALIGNFRYVLGFSSFGVANFFGYFTIQSAMIAVVVTLAGGLVLLSGRSESVALLTTRTIVLVYVVLSGIVFGLLAAFSSTRTYQIVIPWSDQLLHFILPAVLLVDWLVGRFLGPRAPAVPWIALAWAVPFPVIWLIFTLFRGDAVGWYPYFFLDPSQVSGPAVIVAYCAGILAVILGFVATFVGLSRARMLHSPDAHASGPSSTVLSAPRSSMAQERSERVETG</sequence>
<evidence type="ECO:0008006" key="5">
    <source>
        <dbReference type="Google" id="ProtNLM"/>
    </source>
</evidence>
<evidence type="ECO:0000256" key="1">
    <source>
        <dbReference type="SAM" id="MobiDB-lite"/>
    </source>
</evidence>